<reference evidence="2 3" key="1">
    <citation type="submission" date="2024-01" db="EMBL/GenBank/DDBJ databases">
        <title>The diversity of rhizobia nodulating Mimosa spp. in eleven states of Brazil covering several biomes is determined by host plant, location, and edaphic factors.</title>
        <authorList>
            <person name="Rouws L."/>
            <person name="Barauna A."/>
            <person name="Beukes C."/>
            <person name="De Faria S.M."/>
            <person name="Gross E."/>
            <person name="Dos Reis Junior F.B."/>
            <person name="Simon M."/>
            <person name="Maluk M."/>
            <person name="Odee D.W."/>
            <person name="Kenicer G."/>
            <person name="Young J.P.W."/>
            <person name="Reis V.M."/>
            <person name="Zilli J."/>
            <person name="James E.K."/>
        </authorList>
    </citation>
    <scope>NUCLEOTIDE SEQUENCE [LARGE SCALE GENOMIC DNA]</scope>
    <source>
        <strain evidence="2 3">JPY167</strain>
    </source>
</reference>
<proteinExistence type="predicted"/>
<name>A0ABU9S2F0_9BURK</name>
<protein>
    <submittedName>
        <fullName evidence="2">CoA transferase</fullName>
    </submittedName>
</protein>
<evidence type="ECO:0000313" key="2">
    <source>
        <dbReference type="EMBL" id="MEM5426468.1"/>
    </source>
</evidence>
<dbReference type="Gene3D" id="3.40.50.10540">
    <property type="entry name" value="Crotonobetainyl-coa:carnitine coa-transferase, domain 1"/>
    <property type="match status" value="1"/>
</dbReference>
<evidence type="ECO:0000256" key="1">
    <source>
        <dbReference type="SAM" id="MobiDB-lite"/>
    </source>
</evidence>
<accession>A0ABU9S2F0</accession>
<keyword evidence="2" id="KW-0808">Transferase</keyword>
<dbReference type="Proteomes" id="UP001489897">
    <property type="component" value="Unassembled WGS sequence"/>
</dbReference>
<evidence type="ECO:0000313" key="3">
    <source>
        <dbReference type="Proteomes" id="UP001489897"/>
    </source>
</evidence>
<dbReference type="Gene3D" id="3.30.1540.10">
    <property type="entry name" value="formyl-coa transferase, domain 3"/>
    <property type="match status" value="1"/>
</dbReference>
<dbReference type="Pfam" id="PF02515">
    <property type="entry name" value="CoA_transf_3"/>
    <property type="match status" value="1"/>
</dbReference>
<sequence>MRRSCRRRSSRRRARSSRARRVHRPRPRVQERIAQALATRTRDEWTAVFEGSDACVTPVLGLAEAPLDAHNVARGAFAQSGGAWQSQCAPRFVDYGGESA</sequence>
<feature type="region of interest" description="Disordered" evidence="1">
    <location>
        <begin position="1"/>
        <end position="27"/>
    </location>
</feature>
<dbReference type="SUPFAM" id="SSF89796">
    <property type="entry name" value="CoA-transferase family III (CaiB/BaiF)"/>
    <property type="match status" value="1"/>
</dbReference>
<dbReference type="InterPro" id="IPR044855">
    <property type="entry name" value="CoA-Trfase_III_dom3_sf"/>
</dbReference>
<gene>
    <name evidence="2" type="ORF">VSR73_36495</name>
</gene>
<organism evidence="2 3">
    <name type="scientific">Paraburkholderia ferrariae</name>
    <dbReference type="NCBI Taxonomy" id="386056"/>
    <lineage>
        <taxon>Bacteria</taxon>
        <taxon>Pseudomonadati</taxon>
        <taxon>Pseudomonadota</taxon>
        <taxon>Betaproteobacteria</taxon>
        <taxon>Burkholderiales</taxon>
        <taxon>Burkholderiaceae</taxon>
        <taxon>Paraburkholderia</taxon>
    </lineage>
</organism>
<dbReference type="GO" id="GO:0016740">
    <property type="term" value="F:transferase activity"/>
    <property type="evidence" value="ECO:0007669"/>
    <property type="project" value="UniProtKB-KW"/>
</dbReference>
<comment type="caution">
    <text evidence="2">The sequence shown here is derived from an EMBL/GenBank/DDBJ whole genome shotgun (WGS) entry which is preliminary data.</text>
</comment>
<keyword evidence="3" id="KW-1185">Reference proteome</keyword>
<dbReference type="EMBL" id="JAYMRV010000017">
    <property type="protein sequence ID" value="MEM5426468.1"/>
    <property type="molecule type" value="Genomic_DNA"/>
</dbReference>
<dbReference type="RefSeq" id="WP_342950136.1">
    <property type="nucleotide sequence ID" value="NZ_JAYMRV010000017.1"/>
</dbReference>
<dbReference type="InterPro" id="IPR003673">
    <property type="entry name" value="CoA-Trfase_fam_III"/>
</dbReference>
<dbReference type="InterPro" id="IPR023606">
    <property type="entry name" value="CoA-Trfase_III_dom_1_sf"/>
</dbReference>